<keyword evidence="1 5" id="KW-0963">Cytoplasm</keyword>
<evidence type="ECO:0000256" key="4">
    <source>
        <dbReference type="ARBA" id="ARBA00026071"/>
    </source>
</evidence>
<dbReference type="PROSITE" id="PS51476">
    <property type="entry name" value="PROTEASOME_BETA_2"/>
    <property type="match status" value="1"/>
</dbReference>
<keyword evidence="2 5" id="KW-0647">Proteasome</keyword>
<dbReference type="FunFam" id="3.60.20.10:FF:000008">
    <property type="entry name" value="Proteasome subunit beta type-4"/>
    <property type="match status" value="1"/>
</dbReference>
<dbReference type="Gene3D" id="3.60.20.10">
    <property type="entry name" value="Glutamine Phosphoribosylpyrophosphate, subunit 1, domain 1"/>
    <property type="match status" value="1"/>
</dbReference>
<dbReference type="PROSITE" id="PS00854">
    <property type="entry name" value="PROTEASOME_BETA_1"/>
    <property type="match status" value="1"/>
</dbReference>
<dbReference type="GO" id="GO:0005737">
    <property type="term" value="C:cytoplasm"/>
    <property type="evidence" value="ECO:0007669"/>
    <property type="project" value="UniProtKB-SubCell"/>
</dbReference>
<evidence type="ECO:0000313" key="6">
    <source>
        <dbReference type="EMBL" id="KAJ3055969.1"/>
    </source>
</evidence>
<dbReference type="InterPro" id="IPR035206">
    <property type="entry name" value="Proteasome_beta2"/>
</dbReference>
<reference evidence="6" key="1">
    <citation type="submission" date="2020-05" db="EMBL/GenBank/DDBJ databases">
        <title>Phylogenomic resolution of chytrid fungi.</title>
        <authorList>
            <person name="Stajich J.E."/>
            <person name="Amses K."/>
            <person name="Simmons R."/>
            <person name="Seto K."/>
            <person name="Myers J."/>
            <person name="Bonds A."/>
            <person name="Quandt C.A."/>
            <person name="Barry K."/>
            <person name="Liu P."/>
            <person name="Grigoriev I."/>
            <person name="Longcore J.E."/>
            <person name="James T.Y."/>
        </authorList>
    </citation>
    <scope>NUCLEOTIDE SEQUENCE</scope>
    <source>
        <strain evidence="6">JEL0318</strain>
    </source>
</reference>
<evidence type="ECO:0000256" key="3">
    <source>
        <dbReference type="ARBA" id="ARBA00023242"/>
    </source>
</evidence>
<accession>A0AAD5X7U1</accession>
<evidence type="ECO:0000256" key="5">
    <source>
        <dbReference type="RuleBase" id="RU004203"/>
    </source>
</evidence>
<dbReference type="InterPro" id="IPR016050">
    <property type="entry name" value="Proteasome_bsu_CS"/>
</dbReference>
<dbReference type="GO" id="GO:0005634">
    <property type="term" value="C:nucleus"/>
    <property type="evidence" value="ECO:0007669"/>
    <property type="project" value="UniProtKB-SubCell"/>
</dbReference>
<dbReference type="InterPro" id="IPR023333">
    <property type="entry name" value="Proteasome_suB-type"/>
</dbReference>
<comment type="subcellular location">
    <subcellularLocation>
        <location evidence="5">Cytoplasm</location>
    </subcellularLocation>
    <subcellularLocation>
        <location evidence="5">Nucleus</location>
    </subcellularLocation>
</comment>
<comment type="subunit">
    <text evidence="4">The 26S proteasome consists of a 20S proteasome core and two 19S regulatory subunits. The 20S proteasome core is composed of 28 subunits that are arranged in four stacked rings, resulting in a barrel-shaped structure. The two end rings are each formed by seven alpha subunits, and the two central rings are each formed by seven beta subunits. The catalytic chamber with the active sites is on the inside of the barrel.</text>
</comment>
<keyword evidence="3 5" id="KW-0539">Nucleus</keyword>
<evidence type="ECO:0000256" key="2">
    <source>
        <dbReference type="ARBA" id="ARBA00022942"/>
    </source>
</evidence>
<dbReference type="EMBL" id="JADGJD010000051">
    <property type="protein sequence ID" value="KAJ3055969.1"/>
    <property type="molecule type" value="Genomic_DNA"/>
</dbReference>
<dbReference type="GO" id="GO:0010498">
    <property type="term" value="P:proteasomal protein catabolic process"/>
    <property type="evidence" value="ECO:0007669"/>
    <property type="project" value="InterPro"/>
</dbReference>
<dbReference type="AlphaFoldDB" id="A0AAD5X7U1"/>
<gene>
    <name evidence="6" type="primary">PSMB2</name>
    <name evidence="6" type="ORF">HK097_008578</name>
</gene>
<sequence length="194" mass="21677">MEVLLAIKGKDFILTAADRTSARSIVVMKQGEDKSRALNKNILMLYSGEAGDTVQFAEYIQRNIQLYGIKNGVPLSTSAAASFTRKELATSLRSRNPYHVNVIIAGTDPKTALPELYWLDYLAASVKLNFAAHGHASYFTLSTMDRYWREGLSLEEAKSLLNKCIAELKVRYIANLPEFTVKVVDKDGIREIDL</sequence>
<comment type="subunit">
    <text evidence="5">Component of the proteasome complex.</text>
</comment>
<dbReference type="InterPro" id="IPR001353">
    <property type="entry name" value="Proteasome_sua/b"/>
</dbReference>
<protein>
    <recommendedName>
        <fullName evidence="5">Proteasome subunit beta</fullName>
    </recommendedName>
</protein>
<dbReference type="Proteomes" id="UP001212841">
    <property type="component" value="Unassembled WGS sequence"/>
</dbReference>
<organism evidence="6 7">
    <name type="scientific">Rhizophlyctis rosea</name>
    <dbReference type="NCBI Taxonomy" id="64517"/>
    <lineage>
        <taxon>Eukaryota</taxon>
        <taxon>Fungi</taxon>
        <taxon>Fungi incertae sedis</taxon>
        <taxon>Chytridiomycota</taxon>
        <taxon>Chytridiomycota incertae sedis</taxon>
        <taxon>Chytridiomycetes</taxon>
        <taxon>Rhizophlyctidales</taxon>
        <taxon>Rhizophlyctidaceae</taxon>
        <taxon>Rhizophlyctis</taxon>
    </lineage>
</organism>
<keyword evidence="7" id="KW-1185">Reference proteome</keyword>
<evidence type="ECO:0000256" key="1">
    <source>
        <dbReference type="ARBA" id="ARBA00022490"/>
    </source>
</evidence>
<dbReference type="PANTHER" id="PTHR32194:SF2">
    <property type="entry name" value="PROTEASOME SUBUNIT BETA TYPE-1"/>
    <property type="match status" value="1"/>
</dbReference>
<comment type="caution">
    <text evidence="6">The sequence shown here is derived from an EMBL/GenBank/DDBJ whole genome shotgun (WGS) entry which is preliminary data.</text>
</comment>
<name>A0AAD5X7U1_9FUNG</name>
<dbReference type="PANTHER" id="PTHR32194">
    <property type="entry name" value="METALLOPROTEASE TLDD"/>
    <property type="match status" value="1"/>
</dbReference>
<comment type="function">
    <text evidence="5">Component of the proteasome, a multicatalytic proteinase complex which is characterized by its ability to cleave peptides with Arg, Phe, Tyr, Leu, and Glu adjacent to the leaving group at neutral or slightly basic pH. The proteasome has an ATP-dependent proteolytic activity.</text>
</comment>
<dbReference type="GO" id="GO:0019774">
    <property type="term" value="C:proteasome core complex, beta-subunit complex"/>
    <property type="evidence" value="ECO:0007669"/>
    <property type="project" value="UniProtKB-ARBA"/>
</dbReference>
<dbReference type="CDD" id="cd03758">
    <property type="entry name" value="proteasome_beta_type_2"/>
    <property type="match status" value="1"/>
</dbReference>
<comment type="similarity">
    <text evidence="5">Belongs to the peptidase T1B family.</text>
</comment>
<dbReference type="InterPro" id="IPR029055">
    <property type="entry name" value="Ntn_hydrolases_N"/>
</dbReference>
<dbReference type="SUPFAM" id="SSF56235">
    <property type="entry name" value="N-terminal nucleophile aminohydrolases (Ntn hydrolases)"/>
    <property type="match status" value="1"/>
</dbReference>
<evidence type="ECO:0000313" key="7">
    <source>
        <dbReference type="Proteomes" id="UP001212841"/>
    </source>
</evidence>
<proteinExistence type="inferred from homology"/>
<dbReference type="Pfam" id="PF00227">
    <property type="entry name" value="Proteasome"/>
    <property type="match status" value="1"/>
</dbReference>